<feature type="chain" id="PRO_5041691821" evidence="1">
    <location>
        <begin position="21"/>
        <end position="67"/>
    </location>
</feature>
<dbReference type="Proteomes" id="UP000050792">
    <property type="component" value="Unassembled WGS sequence"/>
</dbReference>
<organism evidence="2 3">
    <name type="scientific">Schistosoma rodhaini</name>
    <dbReference type="NCBI Taxonomy" id="6188"/>
    <lineage>
        <taxon>Eukaryota</taxon>
        <taxon>Metazoa</taxon>
        <taxon>Spiralia</taxon>
        <taxon>Lophotrochozoa</taxon>
        <taxon>Platyhelminthes</taxon>
        <taxon>Trematoda</taxon>
        <taxon>Digenea</taxon>
        <taxon>Strigeidida</taxon>
        <taxon>Schistosomatoidea</taxon>
        <taxon>Schistosomatidae</taxon>
        <taxon>Schistosoma</taxon>
    </lineage>
</organism>
<feature type="signal peptide" evidence="1">
    <location>
        <begin position="1"/>
        <end position="20"/>
    </location>
</feature>
<evidence type="ECO:0000313" key="2">
    <source>
        <dbReference type="Proteomes" id="UP000050792"/>
    </source>
</evidence>
<keyword evidence="1" id="KW-0732">Signal</keyword>
<name>A0AA85GI17_9TREM</name>
<sequence>MFLFIALMLVLVSVFQNSYVEVHGGGKGGSQLSVGATGQLAERLYREGENKLKDKVNKTLIEKYGRR</sequence>
<proteinExistence type="predicted"/>
<protein>
    <submittedName>
        <fullName evidence="3">Uncharacterized protein</fullName>
    </submittedName>
</protein>
<reference evidence="2" key="1">
    <citation type="submission" date="2022-06" db="EMBL/GenBank/DDBJ databases">
        <authorList>
            <person name="Berger JAMES D."/>
            <person name="Berger JAMES D."/>
        </authorList>
    </citation>
    <scope>NUCLEOTIDE SEQUENCE [LARGE SCALE GENOMIC DNA]</scope>
</reference>
<keyword evidence="2" id="KW-1185">Reference proteome</keyword>
<dbReference type="WBParaSite" id="SRDH1_94460.1">
    <property type="protein sequence ID" value="SRDH1_94460.1"/>
    <property type="gene ID" value="SRDH1_94460"/>
</dbReference>
<reference evidence="3" key="2">
    <citation type="submission" date="2023-11" db="UniProtKB">
        <authorList>
            <consortium name="WormBaseParasite"/>
        </authorList>
    </citation>
    <scope>IDENTIFICATION</scope>
</reference>
<accession>A0AA85GI17</accession>
<dbReference type="AlphaFoldDB" id="A0AA85GI17"/>
<evidence type="ECO:0000313" key="3">
    <source>
        <dbReference type="WBParaSite" id="SRDH1_94460.1"/>
    </source>
</evidence>
<evidence type="ECO:0000256" key="1">
    <source>
        <dbReference type="SAM" id="SignalP"/>
    </source>
</evidence>